<sequence length="386" mass="43455">MLTASQYQAGQLENLLRDLQHERASSLIYIDTTANPDQKPRSRVLVLKNGEIVYGGLRIPDSNQEFVRMIGVKSSYSWADTAIKYTAQKLVNPSSFRELLDRIVRIRVFKWEDIETVVHAQVVQVLEQLLPHPGQLRLDFTVEFDLSYGKDGHGLDWSRVMQDVTSRQQEWAALAPVVPSMDAVPRLSPRGLFVVTDNKVQQHLQQWVNGVRSLIDIAEKLGEDPLELARSYMAWAVSGWVAFGEDAPVTQEIAITQKQRPIVLSVDDSLIVQTMIKRTLSDRYQVLLASKAVDALKVINTNAIALLLLDVTMPDIDGLEFCRTVRSIPKFQNLPIIMLTARDKFSDKLRGQIAGATHYLTKPVEPNQLIKIVDECVGNKNITVCT</sequence>
<dbReference type="CDD" id="cd17574">
    <property type="entry name" value="REC_OmpR"/>
    <property type="match status" value="1"/>
</dbReference>
<dbReference type="PANTHER" id="PTHR44591">
    <property type="entry name" value="STRESS RESPONSE REGULATOR PROTEIN 1"/>
    <property type="match status" value="1"/>
</dbReference>
<dbReference type="SMART" id="SM00448">
    <property type="entry name" value="REC"/>
    <property type="match status" value="1"/>
</dbReference>
<dbReference type="EMBL" id="JAHHIF010000035">
    <property type="protein sequence ID" value="MBW4547123.1"/>
    <property type="molecule type" value="Genomic_DNA"/>
</dbReference>
<dbReference type="Proteomes" id="UP000753908">
    <property type="component" value="Unassembled WGS sequence"/>
</dbReference>
<evidence type="ECO:0000256" key="1">
    <source>
        <dbReference type="ARBA" id="ARBA00022553"/>
    </source>
</evidence>
<dbReference type="Gene3D" id="3.40.50.2300">
    <property type="match status" value="1"/>
</dbReference>
<name>A0A951UB31_9CYAN</name>
<accession>A0A951UB31</accession>
<dbReference type="InterPro" id="IPR011006">
    <property type="entry name" value="CheY-like_superfamily"/>
</dbReference>
<dbReference type="PANTHER" id="PTHR44591:SF3">
    <property type="entry name" value="RESPONSE REGULATORY DOMAIN-CONTAINING PROTEIN"/>
    <property type="match status" value="1"/>
</dbReference>
<evidence type="ECO:0000313" key="5">
    <source>
        <dbReference type="Proteomes" id="UP000753908"/>
    </source>
</evidence>
<dbReference type="Pfam" id="PF00072">
    <property type="entry name" value="Response_reg"/>
    <property type="match status" value="1"/>
</dbReference>
<dbReference type="AlphaFoldDB" id="A0A951UB31"/>
<evidence type="ECO:0000259" key="3">
    <source>
        <dbReference type="PROSITE" id="PS50110"/>
    </source>
</evidence>
<organism evidence="4 5">
    <name type="scientific">Symplocastrum torsivum CPER-KK1</name>
    <dbReference type="NCBI Taxonomy" id="450513"/>
    <lineage>
        <taxon>Bacteria</taxon>
        <taxon>Bacillati</taxon>
        <taxon>Cyanobacteriota</taxon>
        <taxon>Cyanophyceae</taxon>
        <taxon>Oscillatoriophycideae</taxon>
        <taxon>Oscillatoriales</taxon>
        <taxon>Microcoleaceae</taxon>
        <taxon>Symplocastrum</taxon>
    </lineage>
</organism>
<comment type="caution">
    <text evidence="4">The sequence shown here is derived from an EMBL/GenBank/DDBJ whole genome shotgun (WGS) entry which is preliminary data.</text>
</comment>
<dbReference type="GO" id="GO:0000160">
    <property type="term" value="P:phosphorelay signal transduction system"/>
    <property type="evidence" value="ECO:0007669"/>
    <property type="project" value="InterPro"/>
</dbReference>
<dbReference type="PROSITE" id="PS50110">
    <property type="entry name" value="RESPONSE_REGULATORY"/>
    <property type="match status" value="1"/>
</dbReference>
<reference evidence="4" key="1">
    <citation type="submission" date="2021-05" db="EMBL/GenBank/DDBJ databases">
        <authorList>
            <person name="Pietrasiak N."/>
            <person name="Ward R."/>
            <person name="Stajich J.E."/>
            <person name="Kurbessoian T."/>
        </authorList>
    </citation>
    <scope>NUCLEOTIDE SEQUENCE</scope>
    <source>
        <strain evidence="4">CPER-KK1</strain>
    </source>
</reference>
<proteinExistence type="predicted"/>
<reference evidence="4" key="2">
    <citation type="journal article" date="2022" name="Microbiol. Resour. Announc.">
        <title>Metagenome Sequencing to Explore Phylogenomics of Terrestrial Cyanobacteria.</title>
        <authorList>
            <person name="Ward R.D."/>
            <person name="Stajich J.E."/>
            <person name="Johansen J.R."/>
            <person name="Huntemann M."/>
            <person name="Clum A."/>
            <person name="Foster B."/>
            <person name="Foster B."/>
            <person name="Roux S."/>
            <person name="Palaniappan K."/>
            <person name="Varghese N."/>
            <person name="Mukherjee S."/>
            <person name="Reddy T.B.K."/>
            <person name="Daum C."/>
            <person name="Copeland A."/>
            <person name="Chen I.A."/>
            <person name="Ivanova N.N."/>
            <person name="Kyrpides N.C."/>
            <person name="Shapiro N."/>
            <person name="Eloe-Fadrosh E.A."/>
            <person name="Pietrasiak N."/>
        </authorList>
    </citation>
    <scope>NUCLEOTIDE SEQUENCE</scope>
    <source>
        <strain evidence="4">CPER-KK1</strain>
    </source>
</reference>
<feature type="domain" description="Response regulatory" evidence="3">
    <location>
        <begin position="262"/>
        <end position="377"/>
    </location>
</feature>
<feature type="modified residue" description="4-aspartylphosphate" evidence="2">
    <location>
        <position position="310"/>
    </location>
</feature>
<evidence type="ECO:0000313" key="4">
    <source>
        <dbReference type="EMBL" id="MBW4547123.1"/>
    </source>
</evidence>
<evidence type="ECO:0000256" key="2">
    <source>
        <dbReference type="PROSITE-ProRule" id="PRU00169"/>
    </source>
</evidence>
<dbReference type="InterPro" id="IPR001789">
    <property type="entry name" value="Sig_transdc_resp-reg_receiver"/>
</dbReference>
<dbReference type="SUPFAM" id="SSF52172">
    <property type="entry name" value="CheY-like"/>
    <property type="match status" value="1"/>
</dbReference>
<gene>
    <name evidence="4" type="ORF">KME25_22195</name>
</gene>
<dbReference type="InterPro" id="IPR050595">
    <property type="entry name" value="Bact_response_regulator"/>
</dbReference>
<keyword evidence="1 2" id="KW-0597">Phosphoprotein</keyword>
<protein>
    <submittedName>
        <fullName evidence="4">Response regulator</fullName>
    </submittedName>
</protein>